<evidence type="ECO:0000256" key="1">
    <source>
        <dbReference type="SAM" id="MobiDB-lite"/>
    </source>
</evidence>
<feature type="compositionally biased region" description="Polar residues" evidence="1">
    <location>
        <begin position="85"/>
        <end position="99"/>
    </location>
</feature>
<keyword evidence="3" id="KW-1185">Reference proteome</keyword>
<dbReference type="OrthoDB" id="6359816at2759"/>
<name>A0A8H6DI14_9HYPO</name>
<comment type="caution">
    <text evidence="2">The sequence shown here is derived from an EMBL/GenBank/DDBJ whole genome shotgun (WGS) entry which is preliminary data.</text>
</comment>
<gene>
    <name evidence="2" type="ORF">FMUND_5337</name>
</gene>
<sequence length="186" mass="19275">MEDFVQSLPVLYELPEAVSRDAIDAAVAHTREAAQACICRKANMGVVDQISDASQDFLKEVMMSIMNTPLGSRCSDCSKQDHLSKSSQESQLPHASRTQMPSYGSLFTSSSGANAPTAGSLFAPSSAANAPTAGSLFASSSRANAPTASSLFAPSSTANAPTASSLFTPSCLTYGPLAASLFTLRP</sequence>
<protein>
    <submittedName>
        <fullName evidence="2">Uncharacterized protein</fullName>
    </submittedName>
</protein>
<evidence type="ECO:0000313" key="2">
    <source>
        <dbReference type="EMBL" id="KAF5718241.1"/>
    </source>
</evidence>
<dbReference type="EMBL" id="JAAOAN010000172">
    <property type="protein sequence ID" value="KAF5718241.1"/>
    <property type="molecule type" value="Genomic_DNA"/>
</dbReference>
<feature type="region of interest" description="Disordered" evidence="1">
    <location>
        <begin position="76"/>
        <end position="99"/>
    </location>
</feature>
<proteinExistence type="predicted"/>
<organism evidence="2 3">
    <name type="scientific">Fusarium mundagurra</name>
    <dbReference type="NCBI Taxonomy" id="1567541"/>
    <lineage>
        <taxon>Eukaryota</taxon>
        <taxon>Fungi</taxon>
        <taxon>Dikarya</taxon>
        <taxon>Ascomycota</taxon>
        <taxon>Pezizomycotina</taxon>
        <taxon>Sordariomycetes</taxon>
        <taxon>Hypocreomycetidae</taxon>
        <taxon>Hypocreales</taxon>
        <taxon>Nectriaceae</taxon>
        <taxon>Fusarium</taxon>
        <taxon>Fusarium fujikuroi species complex</taxon>
    </lineage>
</organism>
<accession>A0A8H6DI14</accession>
<dbReference type="Proteomes" id="UP000544331">
    <property type="component" value="Unassembled WGS sequence"/>
</dbReference>
<reference evidence="2 3" key="1">
    <citation type="submission" date="2020-05" db="EMBL/GenBank/DDBJ databases">
        <title>Identification and distribution of gene clusters putatively required for synthesis of sphingolipid metabolism inhibitors in phylogenetically diverse species of the filamentous fungus Fusarium.</title>
        <authorList>
            <person name="Kim H.-S."/>
            <person name="Busman M."/>
            <person name="Brown D.W."/>
            <person name="Divon H."/>
            <person name="Uhlig S."/>
            <person name="Proctor R.H."/>
        </authorList>
    </citation>
    <scope>NUCLEOTIDE SEQUENCE [LARGE SCALE GENOMIC DNA]</scope>
    <source>
        <strain evidence="2 3">NRRL 66235</strain>
    </source>
</reference>
<evidence type="ECO:0000313" key="3">
    <source>
        <dbReference type="Proteomes" id="UP000544331"/>
    </source>
</evidence>
<dbReference type="AlphaFoldDB" id="A0A8H6DI14"/>